<comment type="subcellular location">
    <subcellularLocation>
        <location evidence="1">Cell membrane</location>
    </subcellularLocation>
    <subcellularLocation>
        <location evidence="2">Membrane</location>
        <topology evidence="2">Single-pass type I membrane protein</topology>
    </subcellularLocation>
    <subcellularLocation>
        <location evidence="3">Secreted</location>
    </subcellularLocation>
</comment>
<keyword evidence="25" id="KW-1185">Reference proteome</keyword>
<evidence type="ECO:0000256" key="17">
    <source>
        <dbReference type="ARBA" id="ARBA00067897"/>
    </source>
</evidence>
<evidence type="ECO:0000256" key="7">
    <source>
        <dbReference type="ARBA" id="ARBA00022692"/>
    </source>
</evidence>
<evidence type="ECO:0000256" key="19">
    <source>
        <dbReference type="ARBA" id="ARBA00077713"/>
    </source>
</evidence>
<evidence type="ECO:0000256" key="20">
    <source>
        <dbReference type="ARBA" id="ARBA00079536"/>
    </source>
</evidence>
<dbReference type="InterPro" id="IPR003598">
    <property type="entry name" value="Ig_sub2"/>
</dbReference>
<dbReference type="GO" id="GO:0005576">
    <property type="term" value="C:extracellular region"/>
    <property type="evidence" value="ECO:0007669"/>
    <property type="project" value="UniProtKB-SubCell"/>
</dbReference>
<keyword evidence="10" id="KW-1133">Transmembrane helix</keyword>
<keyword evidence="7" id="KW-0812">Transmembrane</keyword>
<dbReference type="Pfam" id="PF00047">
    <property type="entry name" value="ig"/>
    <property type="match status" value="2"/>
</dbReference>
<dbReference type="FunFam" id="2.60.40.10:FF:001326">
    <property type="entry name" value="Interleukin 1 receptor type 2"/>
    <property type="match status" value="1"/>
</dbReference>
<dbReference type="GO" id="GO:0019966">
    <property type="term" value="F:interleukin-1 binding"/>
    <property type="evidence" value="ECO:0007669"/>
    <property type="project" value="TreeGrafter"/>
</dbReference>
<evidence type="ECO:0000256" key="5">
    <source>
        <dbReference type="ARBA" id="ARBA00022475"/>
    </source>
</evidence>
<evidence type="ECO:0000256" key="3">
    <source>
        <dbReference type="ARBA" id="ARBA00004613"/>
    </source>
</evidence>
<evidence type="ECO:0000313" key="25">
    <source>
        <dbReference type="Proteomes" id="UP001159641"/>
    </source>
</evidence>
<dbReference type="InterPro" id="IPR003599">
    <property type="entry name" value="Ig_sub"/>
</dbReference>
<feature type="domain" description="Ig-like" evidence="23">
    <location>
        <begin position="338"/>
        <end position="448"/>
    </location>
</feature>
<dbReference type="InterPro" id="IPR015621">
    <property type="entry name" value="IL-1_rcpt_fam"/>
</dbReference>
<proteinExistence type="inferred from homology"/>
<dbReference type="InterPro" id="IPR036179">
    <property type="entry name" value="Ig-like_dom_sf"/>
</dbReference>
<keyword evidence="13" id="KW-0675">Receptor</keyword>
<gene>
    <name evidence="24" type="ORF">J1605_005555</name>
</gene>
<evidence type="ECO:0000256" key="11">
    <source>
        <dbReference type="ARBA" id="ARBA00023136"/>
    </source>
</evidence>
<feature type="compositionally biased region" description="Low complexity" evidence="22">
    <location>
        <begin position="707"/>
        <end position="720"/>
    </location>
</feature>
<evidence type="ECO:0000256" key="2">
    <source>
        <dbReference type="ARBA" id="ARBA00004479"/>
    </source>
</evidence>
<evidence type="ECO:0000256" key="18">
    <source>
        <dbReference type="ARBA" id="ARBA00076481"/>
    </source>
</evidence>
<name>A0AB34H9K9_ESCRO</name>
<comment type="function">
    <text evidence="16">Non-signaling receptor for IL1A, IL1B and IL1RN. Reduces IL1B activities. Serves as a decoy receptor by competitive binding to IL1B and preventing its binding to IL1R1. Also modulates cellular response through non-signaling association with IL1RAP after binding to IL1B. IL1R2 (membrane and secreted forms) preferentially binds IL1B and poorly IL1A and IL1RN. The secreted IL1R2 recruits secreted IL1RAP with high affinity; this complex formation may be the dominant mechanism for neutralization of IL1B by secreted/soluble receptors.</text>
</comment>
<dbReference type="SMART" id="SM00408">
    <property type="entry name" value="IGc2"/>
    <property type="match status" value="2"/>
</dbReference>
<keyword evidence="14" id="KW-0325">Glycoprotein</keyword>
<sequence>MSLLENSQKGFGHQGKPPEPAPGTILEGFSLWVSVVLGDPSSVSSPRLWGAGPAVSTSCVLQRLPGVMFIWSMLMMCVSVFTIQPEEHMVAAGSCQFHGRHPKTRFKVEGEPVAMRCPQVPYWDSASTHVNVTWRRNDSTTMVPGEEEMRVWVQDGGLWIVPASRGDSGTYICTVRNASYCDEMSVELRVFEKTEASLPLISYPQIITLSASGLLVCPDLSEFIGNKTDVKIRWYKDSLPLDQDNEKFLSVRGTRLVVNNVSLEDAGYYRCAMTFAHRGRQYNITRNIKLRVKTPVQQPCDREGREKLLVLVEKPAAPWALLGCCVMLPPEREEETIPVIISPHQTISASLGSRLTIPCKVFLGAGIHATTLLWWTANNTHIEDAYQGGRVTEGRRHVFSLREYSENNENYIEVPLIFDPVVREDLHTDFKCVVRNTMSFQMLRTTVKEGMDFGDIKGKNYVLDALRVLNKAPDAPGDYLGGPVSFPTPPPGLFAPPSDLGGFIHDPEKKLTAAREAAPASRPPTWLLAYAFPPRDLERGSHRQKSQELTQTRHGPRAFVVAFLFLSSHHPQWHLPPMPSLQGSSLQLLSPYPVSQGVWGTSSPAATLGRSRLVHSQERPFCGSRGQPGITVVMVVDHQPLSLGPAPELPSSSLACLWKPLPPSSADRAKQSKPSCRETPRGAARWFFRNGAAYSFQVPREAQELGCAGPGAAHTAAGTPGEKGTVSGPELGGVSQP</sequence>
<evidence type="ECO:0000256" key="22">
    <source>
        <dbReference type="SAM" id="MobiDB-lite"/>
    </source>
</evidence>
<dbReference type="InterPro" id="IPR013783">
    <property type="entry name" value="Ig-like_fold"/>
</dbReference>
<feature type="domain" description="Ig-like" evidence="23">
    <location>
        <begin position="199"/>
        <end position="285"/>
    </location>
</feature>
<reference evidence="24 25" key="1">
    <citation type="submission" date="2022-11" db="EMBL/GenBank/DDBJ databases">
        <title>Whole genome sequence of Eschrichtius robustus ER-17-0199.</title>
        <authorList>
            <person name="Bruniche-Olsen A."/>
            <person name="Black A.N."/>
            <person name="Fields C.J."/>
            <person name="Walden K."/>
            <person name="Dewoody J.A."/>
        </authorList>
    </citation>
    <scope>NUCLEOTIDE SEQUENCE [LARGE SCALE GENOMIC DNA]</scope>
    <source>
        <strain evidence="24">ER-17-0199</strain>
        <tissue evidence="24">Blubber</tissue>
    </source>
</reference>
<evidence type="ECO:0000256" key="10">
    <source>
        <dbReference type="ARBA" id="ARBA00022989"/>
    </source>
</evidence>
<dbReference type="GO" id="GO:0005886">
    <property type="term" value="C:plasma membrane"/>
    <property type="evidence" value="ECO:0007669"/>
    <property type="project" value="UniProtKB-SubCell"/>
</dbReference>
<dbReference type="Proteomes" id="UP001159641">
    <property type="component" value="Unassembled WGS sequence"/>
</dbReference>
<feature type="region of interest" description="Disordered" evidence="22">
    <location>
        <begin position="707"/>
        <end position="737"/>
    </location>
</feature>
<evidence type="ECO:0000256" key="16">
    <source>
        <dbReference type="ARBA" id="ARBA00059777"/>
    </source>
</evidence>
<evidence type="ECO:0000256" key="9">
    <source>
        <dbReference type="ARBA" id="ARBA00022737"/>
    </source>
</evidence>
<dbReference type="AlphaFoldDB" id="A0AB34H9K9"/>
<evidence type="ECO:0000256" key="15">
    <source>
        <dbReference type="ARBA" id="ARBA00023319"/>
    </source>
</evidence>
<dbReference type="SUPFAM" id="SSF48726">
    <property type="entry name" value="Immunoglobulin"/>
    <property type="match status" value="3"/>
</dbReference>
<keyword evidence="8" id="KW-0732">Signal</keyword>
<dbReference type="Gene3D" id="2.60.40.10">
    <property type="entry name" value="Immunoglobulins"/>
    <property type="match status" value="3"/>
</dbReference>
<keyword evidence="6" id="KW-0964">Secreted</keyword>
<evidence type="ECO:0000256" key="14">
    <source>
        <dbReference type="ARBA" id="ARBA00023180"/>
    </source>
</evidence>
<evidence type="ECO:0000256" key="12">
    <source>
        <dbReference type="ARBA" id="ARBA00023157"/>
    </source>
</evidence>
<dbReference type="PANTHER" id="PTHR11890:SF3">
    <property type="entry name" value="INTERLEUKIN-1 RECEPTOR TYPE 2"/>
    <property type="match status" value="1"/>
</dbReference>
<evidence type="ECO:0000256" key="1">
    <source>
        <dbReference type="ARBA" id="ARBA00004236"/>
    </source>
</evidence>
<keyword evidence="12" id="KW-1015">Disulfide bond</keyword>
<evidence type="ECO:0000256" key="13">
    <source>
        <dbReference type="ARBA" id="ARBA00023170"/>
    </source>
</evidence>
<protein>
    <recommendedName>
        <fullName evidence="17">Interleukin-1 receptor type 2</fullName>
    </recommendedName>
    <alternativeName>
        <fullName evidence="20">CD121 antigen-like family member B</fullName>
    </alternativeName>
    <alternativeName>
        <fullName evidence="21">IL-1 type II receptor</fullName>
    </alternativeName>
    <alternativeName>
        <fullName evidence="18">Interleukin-1 receptor beta</fullName>
    </alternativeName>
    <alternativeName>
        <fullName evidence="19">Interleukin-1 receptor type II</fullName>
    </alternativeName>
</protein>
<comment type="similarity">
    <text evidence="4">Belongs to the interleukin-1 receptor family.</text>
</comment>
<dbReference type="PROSITE" id="PS50835">
    <property type="entry name" value="IG_LIKE"/>
    <property type="match status" value="3"/>
</dbReference>
<dbReference type="InterPro" id="IPR004077">
    <property type="entry name" value="IL-1_rcpt_II-typ"/>
</dbReference>
<dbReference type="EMBL" id="JAIQCJ010001688">
    <property type="protein sequence ID" value="KAJ8787897.1"/>
    <property type="molecule type" value="Genomic_DNA"/>
</dbReference>
<organism evidence="24 25">
    <name type="scientific">Eschrichtius robustus</name>
    <name type="common">California gray whale</name>
    <name type="synonym">Eschrichtius gibbosus</name>
    <dbReference type="NCBI Taxonomy" id="9764"/>
    <lineage>
        <taxon>Eukaryota</taxon>
        <taxon>Metazoa</taxon>
        <taxon>Chordata</taxon>
        <taxon>Craniata</taxon>
        <taxon>Vertebrata</taxon>
        <taxon>Euteleostomi</taxon>
        <taxon>Mammalia</taxon>
        <taxon>Eutheria</taxon>
        <taxon>Laurasiatheria</taxon>
        <taxon>Artiodactyla</taxon>
        <taxon>Whippomorpha</taxon>
        <taxon>Cetacea</taxon>
        <taxon>Mysticeti</taxon>
        <taxon>Eschrichtiidae</taxon>
        <taxon>Eschrichtius</taxon>
    </lineage>
</organism>
<evidence type="ECO:0000256" key="4">
    <source>
        <dbReference type="ARBA" id="ARBA00009752"/>
    </source>
</evidence>
<dbReference type="InterPro" id="IPR013151">
    <property type="entry name" value="Immunoglobulin_dom"/>
</dbReference>
<dbReference type="InterPro" id="IPR004074">
    <property type="entry name" value="IL-1_rcpt_I/II-typ"/>
</dbReference>
<evidence type="ECO:0000259" key="23">
    <source>
        <dbReference type="PROSITE" id="PS50835"/>
    </source>
</evidence>
<comment type="caution">
    <text evidence="24">The sequence shown here is derived from an EMBL/GenBank/DDBJ whole genome shotgun (WGS) entry which is preliminary data.</text>
</comment>
<evidence type="ECO:0000256" key="8">
    <source>
        <dbReference type="ARBA" id="ARBA00022729"/>
    </source>
</evidence>
<dbReference type="PANTHER" id="PTHR11890">
    <property type="entry name" value="INTERLEUKIN-1 RECEPTOR FAMILY MEMBER"/>
    <property type="match status" value="1"/>
</dbReference>
<feature type="domain" description="Ig-like" evidence="23">
    <location>
        <begin position="85"/>
        <end position="189"/>
    </location>
</feature>
<evidence type="ECO:0000256" key="6">
    <source>
        <dbReference type="ARBA" id="ARBA00022525"/>
    </source>
</evidence>
<evidence type="ECO:0000256" key="21">
    <source>
        <dbReference type="ARBA" id="ARBA00079822"/>
    </source>
</evidence>
<keyword evidence="15" id="KW-0393">Immunoglobulin domain</keyword>
<dbReference type="PRINTS" id="PR01536">
    <property type="entry name" value="INTRLKN1R12F"/>
</dbReference>
<dbReference type="GO" id="GO:0004910">
    <property type="term" value="F:interleukin-1, type II, blocking receptor activity"/>
    <property type="evidence" value="ECO:0007669"/>
    <property type="project" value="InterPro"/>
</dbReference>
<keyword evidence="5" id="KW-1003">Cell membrane</keyword>
<dbReference type="InterPro" id="IPR007110">
    <property type="entry name" value="Ig-like_dom"/>
</dbReference>
<evidence type="ECO:0000313" key="24">
    <source>
        <dbReference type="EMBL" id="KAJ8787897.1"/>
    </source>
</evidence>
<keyword evidence="9" id="KW-0677">Repeat</keyword>
<dbReference type="FunFam" id="2.60.40.10:FF:001027">
    <property type="entry name" value="Interleukin 1 receptor type 2"/>
    <property type="match status" value="1"/>
</dbReference>
<dbReference type="FunFam" id="2.60.40.10:FF:000188">
    <property type="entry name" value="Interleukin-1 receptor accessory protein-like 1"/>
    <property type="match status" value="1"/>
</dbReference>
<dbReference type="SMART" id="SM00409">
    <property type="entry name" value="IG"/>
    <property type="match status" value="3"/>
</dbReference>
<accession>A0AB34H9K9</accession>
<keyword evidence="11" id="KW-0472">Membrane</keyword>
<dbReference type="PRINTS" id="PR01539">
    <property type="entry name" value="INTRLEUKN1R2"/>
</dbReference>